<keyword evidence="5" id="KW-1185">Reference proteome</keyword>
<name>A0A5D3WM36_9BACT</name>
<feature type="coiled-coil region" evidence="1">
    <location>
        <begin position="201"/>
        <end position="293"/>
    </location>
</feature>
<comment type="caution">
    <text evidence="4">The sequence shown here is derived from an EMBL/GenBank/DDBJ whole genome shotgun (WGS) entry which is preliminary data.</text>
</comment>
<dbReference type="InterPro" id="IPR027417">
    <property type="entry name" value="P-loop_NTPase"/>
</dbReference>
<dbReference type="EMBL" id="VNIB01000001">
    <property type="protein sequence ID" value="TYP00236.1"/>
    <property type="molecule type" value="Genomic_DNA"/>
</dbReference>
<protein>
    <submittedName>
        <fullName evidence="4">AAA domain-containing protein</fullName>
    </submittedName>
</protein>
<dbReference type="AlphaFoldDB" id="A0A5D3WM36"/>
<evidence type="ECO:0000313" key="4">
    <source>
        <dbReference type="EMBL" id="TYP00236.1"/>
    </source>
</evidence>
<evidence type="ECO:0000313" key="5">
    <source>
        <dbReference type="Proteomes" id="UP000324159"/>
    </source>
</evidence>
<evidence type="ECO:0000256" key="2">
    <source>
        <dbReference type="SAM" id="Phobius"/>
    </source>
</evidence>
<keyword evidence="2" id="KW-1133">Transmembrane helix</keyword>
<feature type="domain" description="Rad50/SbcC-type AAA" evidence="3">
    <location>
        <begin position="6"/>
        <end position="240"/>
    </location>
</feature>
<proteinExistence type="predicted"/>
<dbReference type="SUPFAM" id="SSF52540">
    <property type="entry name" value="P-loop containing nucleoside triphosphate hydrolases"/>
    <property type="match status" value="1"/>
</dbReference>
<dbReference type="PANTHER" id="PTHR41259">
    <property type="entry name" value="DOUBLE-STRAND BREAK REPAIR RAD50 ATPASE, PUTATIVE-RELATED"/>
    <property type="match status" value="1"/>
</dbReference>
<evidence type="ECO:0000259" key="3">
    <source>
        <dbReference type="Pfam" id="PF13476"/>
    </source>
</evidence>
<keyword evidence="2" id="KW-0812">Transmembrane</keyword>
<feature type="coiled-coil region" evidence="1">
    <location>
        <begin position="463"/>
        <end position="566"/>
    </location>
</feature>
<feature type="transmembrane region" description="Helical" evidence="2">
    <location>
        <begin position="348"/>
        <end position="367"/>
    </location>
</feature>
<dbReference type="PANTHER" id="PTHR41259:SF1">
    <property type="entry name" value="DOUBLE-STRAND BREAK REPAIR RAD50 ATPASE, PUTATIVE-RELATED"/>
    <property type="match status" value="1"/>
</dbReference>
<dbReference type="InterPro" id="IPR038729">
    <property type="entry name" value="Rad50/SbcC_AAA"/>
</dbReference>
<dbReference type="Proteomes" id="UP000324159">
    <property type="component" value="Unassembled WGS sequence"/>
</dbReference>
<keyword evidence="2" id="KW-0472">Membrane</keyword>
<dbReference type="OrthoDB" id="9764467at2"/>
<keyword evidence="1" id="KW-0175">Coiled coil</keyword>
<sequence length="730" mass="83729">MILRALELEAFGPFVRATFEFRRGLNLVIGPNEAGKSSMMDAVPAVLFGVRDKGRFVPWTRPGICRACVRFETAEGTVTVQRDLLTDEVSLTWSDHLYQPAHQVAGKASPRGRSGEREAYLNEIERLIGFRDPDLFRSSLFFGQGALSLDFGRSLAERIKDLLSGGGDVNYDQVLTRLRESLFAITAENPWGKDKTRDRRLESARKELVRIREELRRSESALAELTALEAELDALERRIERERSELAKGERYLQWISRYWHLAREKERLTATLDEWQQRRQTLGELLERERELHVELSRRLSLSPAMPFPDEVLRLLEQGTKLARFLPGSLPDRDQERDRRGRLWRRVGLGLGTLLAVGGSLLARHLRPEWGFYPHFAAALLWLFTVFALRLSGRKKTRRQSVASDNLRSSAELHRICRQLSDRLGIDADRLCVLLADGGDAWAELFEQLRQVHAALAVLPDRRQVDVRIRELARELALVEERQSRGRQLRQGVDLQADDLEQAERALEGKRRELEELGERRTRLLERRIGLAAPVADRARLIEREQELSREVAALERKKRILTLACGELQQAVNDFRANYLQRFAERVGGYLHLLTDGRHGKIRLRDDLKIDIMTASGSWKGSEQFSQGTRDTLSLAVRLGLVEQFSRGRHLPLLLDDALVNLDQHRQKLALHLLARLAGRHQVILFSHDERLGRKAAREGWHVITLDRRASAKPQRQEEAHAGQLHLL</sequence>
<dbReference type="GO" id="GO:0016887">
    <property type="term" value="F:ATP hydrolysis activity"/>
    <property type="evidence" value="ECO:0007669"/>
    <property type="project" value="InterPro"/>
</dbReference>
<organism evidence="4 5">
    <name type="scientific">Geothermobacter ehrlichii</name>
    <dbReference type="NCBI Taxonomy" id="213224"/>
    <lineage>
        <taxon>Bacteria</taxon>
        <taxon>Pseudomonadati</taxon>
        <taxon>Thermodesulfobacteriota</taxon>
        <taxon>Desulfuromonadia</taxon>
        <taxon>Desulfuromonadales</taxon>
        <taxon>Geothermobacteraceae</taxon>
        <taxon>Geothermobacter</taxon>
    </lineage>
</organism>
<dbReference type="Pfam" id="PF13476">
    <property type="entry name" value="AAA_23"/>
    <property type="match status" value="1"/>
</dbReference>
<reference evidence="4 5" key="1">
    <citation type="submission" date="2019-07" db="EMBL/GenBank/DDBJ databases">
        <title>Genomic Encyclopedia of Type Strains, Phase IV (KMG-IV): sequencing the most valuable type-strain genomes for metagenomic binning, comparative biology and taxonomic classification.</title>
        <authorList>
            <person name="Goeker M."/>
        </authorList>
    </citation>
    <scope>NUCLEOTIDE SEQUENCE [LARGE SCALE GENOMIC DNA]</scope>
    <source>
        <strain evidence="4 5">SS015</strain>
    </source>
</reference>
<dbReference type="Gene3D" id="3.40.50.300">
    <property type="entry name" value="P-loop containing nucleotide triphosphate hydrolases"/>
    <property type="match status" value="2"/>
</dbReference>
<gene>
    <name evidence="4" type="ORF">EDC39_101397</name>
</gene>
<dbReference type="RefSeq" id="WP_148894429.1">
    <property type="nucleotide sequence ID" value="NZ_VNIB01000001.1"/>
</dbReference>
<evidence type="ECO:0000256" key="1">
    <source>
        <dbReference type="SAM" id="Coils"/>
    </source>
</evidence>
<dbReference type="GO" id="GO:0006302">
    <property type="term" value="P:double-strand break repair"/>
    <property type="evidence" value="ECO:0007669"/>
    <property type="project" value="InterPro"/>
</dbReference>
<accession>A0A5D3WM36</accession>
<feature type="transmembrane region" description="Helical" evidence="2">
    <location>
        <begin position="373"/>
        <end position="392"/>
    </location>
</feature>